<dbReference type="GO" id="GO:0016491">
    <property type="term" value="F:oxidoreductase activity"/>
    <property type="evidence" value="ECO:0007669"/>
    <property type="project" value="UniProtKB-KW"/>
</dbReference>
<dbReference type="PANTHER" id="PTHR43658:SF8">
    <property type="entry name" value="17-BETA-HYDROXYSTEROID DEHYDROGENASE 14-RELATED"/>
    <property type="match status" value="1"/>
</dbReference>
<gene>
    <name evidence="4" type="ORF">EFL26_20490</name>
</gene>
<dbReference type="Proteomes" id="UP000279994">
    <property type="component" value="Unassembled WGS sequence"/>
</dbReference>
<sequence>MNLSGQSALVTGGASGLGLATAADLVARGARVVLVDLPNSAGTEAAESLGHGTVFAPADILDELALGAAFDAAERLGTLRAVVHCAGRGGDRLRIVDRDGKPGDFDSFRNVVEVNLFGTYNVLRLAAARMASNDVLGGDRGAIVLTASIAAFDGQIGQTAYTASKAAVHGMTLVAARDLASRQIRVNTIAPGTFDTAMLARLRDDLREALASAVPHPRRLGAPEDYAAMAVTLLENSYVNGETVRLDGAIRMPPR</sequence>
<name>A0A3N0GI81_9ACTN</name>
<comment type="caution">
    <text evidence="4">The sequence shown here is derived from an EMBL/GenBank/DDBJ whole genome shotgun (WGS) entry which is preliminary data.</text>
</comment>
<dbReference type="OrthoDB" id="9795647at2"/>
<evidence type="ECO:0000313" key="4">
    <source>
        <dbReference type="EMBL" id="RNM12184.1"/>
    </source>
</evidence>
<dbReference type="InterPro" id="IPR036291">
    <property type="entry name" value="NAD(P)-bd_dom_sf"/>
</dbReference>
<comment type="similarity">
    <text evidence="1">Belongs to the short-chain dehydrogenases/reductases (SDR) family.</text>
</comment>
<feature type="domain" description="Ketoreductase" evidence="3">
    <location>
        <begin position="6"/>
        <end position="226"/>
    </location>
</feature>
<dbReference type="SMART" id="SM00822">
    <property type="entry name" value="PKS_KR"/>
    <property type="match status" value="1"/>
</dbReference>
<protein>
    <submittedName>
        <fullName evidence="4">SDR family NAD(P)-dependent oxidoreductase</fullName>
    </submittedName>
</protein>
<dbReference type="Gene3D" id="3.40.50.720">
    <property type="entry name" value="NAD(P)-binding Rossmann-like Domain"/>
    <property type="match status" value="1"/>
</dbReference>
<dbReference type="InterPro" id="IPR002347">
    <property type="entry name" value="SDR_fam"/>
</dbReference>
<evidence type="ECO:0000256" key="2">
    <source>
        <dbReference type="ARBA" id="ARBA00023002"/>
    </source>
</evidence>
<dbReference type="InterPro" id="IPR020904">
    <property type="entry name" value="Sc_DH/Rdtase_CS"/>
</dbReference>
<dbReference type="PANTHER" id="PTHR43658">
    <property type="entry name" value="SHORT-CHAIN DEHYDROGENASE/REDUCTASE"/>
    <property type="match status" value="1"/>
</dbReference>
<dbReference type="Pfam" id="PF00106">
    <property type="entry name" value="adh_short"/>
    <property type="match status" value="1"/>
</dbReference>
<dbReference type="AlphaFoldDB" id="A0A3N0GI81"/>
<dbReference type="PROSITE" id="PS00061">
    <property type="entry name" value="ADH_SHORT"/>
    <property type="match status" value="1"/>
</dbReference>
<organism evidence="4 5">
    <name type="scientific">Nocardioides pocheonensis</name>
    <dbReference type="NCBI Taxonomy" id="661485"/>
    <lineage>
        <taxon>Bacteria</taxon>
        <taxon>Bacillati</taxon>
        <taxon>Actinomycetota</taxon>
        <taxon>Actinomycetes</taxon>
        <taxon>Propionibacteriales</taxon>
        <taxon>Nocardioidaceae</taxon>
        <taxon>Nocardioides</taxon>
    </lineage>
</organism>
<evidence type="ECO:0000259" key="3">
    <source>
        <dbReference type="SMART" id="SM00822"/>
    </source>
</evidence>
<evidence type="ECO:0000256" key="1">
    <source>
        <dbReference type="ARBA" id="ARBA00006484"/>
    </source>
</evidence>
<keyword evidence="2" id="KW-0560">Oxidoreductase</keyword>
<proteinExistence type="inferred from homology"/>
<accession>A0A3N0GI81</accession>
<dbReference type="PRINTS" id="PR00081">
    <property type="entry name" value="GDHRDH"/>
</dbReference>
<keyword evidence="5" id="KW-1185">Reference proteome</keyword>
<dbReference type="EMBL" id="RJSF01000046">
    <property type="protein sequence ID" value="RNM12184.1"/>
    <property type="molecule type" value="Genomic_DNA"/>
</dbReference>
<dbReference type="SUPFAM" id="SSF51735">
    <property type="entry name" value="NAD(P)-binding Rossmann-fold domains"/>
    <property type="match status" value="1"/>
</dbReference>
<evidence type="ECO:0000313" key="5">
    <source>
        <dbReference type="Proteomes" id="UP000279994"/>
    </source>
</evidence>
<reference evidence="4 5" key="1">
    <citation type="submission" date="2018-11" db="EMBL/GenBank/DDBJ databases">
        <authorList>
            <person name="Li F."/>
        </authorList>
    </citation>
    <scope>NUCLEOTIDE SEQUENCE [LARGE SCALE GENOMIC DNA]</scope>
    <source>
        <strain evidence="4 5">Gsoil 818</strain>
    </source>
</reference>
<dbReference type="InterPro" id="IPR057326">
    <property type="entry name" value="KR_dom"/>
</dbReference>